<protein>
    <recommendedName>
        <fullName evidence="4">SSCRP protein</fullName>
    </recommendedName>
</protein>
<accession>A0A9P7STC2</accession>
<dbReference type="OrthoDB" id="4691160at2759"/>
<proteinExistence type="predicted"/>
<evidence type="ECO:0008006" key="4">
    <source>
        <dbReference type="Google" id="ProtNLM"/>
    </source>
</evidence>
<organism evidence="2 3">
    <name type="scientific">Claviceps pusilla</name>
    <dbReference type="NCBI Taxonomy" id="123648"/>
    <lineage>
        <taxon>Eukaryota</taxon>
        <taxon>Fungi</taxon>
        <taxon>Dikarya</taxon>
        <taxon>Ascomycota</taxon>
        <taxon>Pezizomycotina</taxon>
        <taxon>Sordariomycetes</taxon>
        <taxon>Hypocreomycetidae</taxon>
        <taxon>Hypocreales</taxon>
        <taxon>Clavicipitaceae</taxon>
        <taxon>Claviceps</taxon>
    </lineage>
</organism>
<keyword evidence="1" id="KW-0732">Signal</keyword>
<name>A0A9P7STC2_9HYPO</name>
<sequence>MHASHILASMVALASAAHALTIRNRHVADFRLFGEQGCSKQNQGIWTVIDLDFRPNECKSLGTSLPRSIRNVDINRGCQLSFYTDDACSAPSKRVCGQGECCNSAEGWRAWSMHSPHAISQVLNSERATTDTSLD</sequence>
<dbReference type="Proteomes" id="UP000748025">
    <property type="component" value="Unassembled WGS sequence"/>
</dbReference>
<feature type="chain" id="PRO_5040491373" description="SSCRP protein" evidence="1">
    <location>
        <begin position="20"/>
        <end position="135"/>
    </location>
</feature>
<reference evidence="2" key="1">
    <citation type="journal article" date="2020" name="bioRxiv">
        <title>Whole genome comparisons of ergot fungi reveals the divergence and evolution of species within the genus Claviceps are the result of varying mechanisms driving genome evolution and host range expansion.</title>
        <authorList>
            <person name="Wyka S.A."/>
            <person name="Mondo S.J."/>
            <person name="Liu M."/>
            <person name="Dettman J."/>
            <person name="Nalam V."/>
            <person name="Broders K.D."/>
        </authorList>
    </citation>
    <scope>NUCLEOTIDE SEQUENCE</scope>
    <source>
        <strain evidence="2">CCC 602</strain>
    </source>
</reference>
<keyword evidence="3" id="KW-1185">Reference proteome</keyword>
<evidence type="ECO:0000313" key="3">
    <source>
        <dbReference type="Proteomes" id="UP000748025"/>
    </source>
</evidence>
<comment type="caution">
    <text evidence="2">The sequence shown here is derived from an EMBL/GenBank/DDBJ whole genome shotgun (WGS) entry which is preliminary data.</text>
</comment>
<evidence type="ECO:0000313" key="2">
    <source>
        <dbReference type="EMBL" id="KAG5986576.1"/>
    </source>
</evidence>
<dbReference type="EMBL" id="SRPW01003587">
    <property type="protein sequence ID" value="KAG5986576.1"/>
    <property type="molecule type" value="Genomic_DNA"/>
</dbReference>
<evidence type="ECO:0000256" key="1">
    <source>
        <dbReference type="SAM" id="SignalP"/>
    </source>
</evidence>
<gene>
    <name evidence="2" type="ORF">E4U43_005453</name>
</gene>
<dbReference type="AlphaFoldDB" id="A0A9P7STC2"/>
<feature type="signal peptide" evidence="1">
    <location>
        <begin position="1"/>
        <end position="19"/>
    </location>
</feature>